<accession>A4BV81</accession>
<feature type="transmembrane region" description="Helical" evidence="1">
    <location>
        <begin position="60"/>
        <end position="80"/>
    </location>
</feature>
<dbReference type="STRING" id="314278.NB231_06735"/>
<keyword evidence="3" id="KW-1185">Reference proteome</keyword>
<dbReference type="HOGENOM" id="CLU_068029_1_0_6"/>
<keyword evidence="1" id="KW-0472">Membrane</keyword>
<dbReference type="OrthoDB" id="1523552at2"/>
<gene>
    <name evidence="2" type="ORF">NB231_06735</name>
</gene>
<evidence type="ECO:0000256" key="1">
    <source>
        <dbReference type="SAM" id="Phobius"/>
    </source>
</evidence>
<comment type="caution">
    <text evidence="2">The sequence shown here is derived from an EMBL/GenBank/DDBJ whole genome shotgun (WGS) entry which is preliminary data.</text>
</comment>
<evidence type="ECO:0008006" key="4">
    <source>
        <dbReference type="Google" id="ProtNLM"/>
    </source>
</evidence>
<sequence>MGENNSPQVRAAGGTPWVGRWFAGLGLGLALLGAALVLLPGPGYRGQLLELGPAFTLLRWGALVGLVGGFVSLLALPLLFIGRVRWALWAGFALIGLLVGAASFGLPWALLQQARSVPSIHDITTDTAQPPVFHALLHVRQKAPNSAVYGGPSVARAQQQAYPDIQPLHLPVSPKQAFAAALDVAKGMGWGIAAAAPQAGRIEATATTFWFGFKDDVVIRVRAAGPGVRVDIRSVSRVGVNDLGKNAERIRQFRDRLTRALIDEPSAPAAS</sequence>
<dbReference type="AlphaFoldDB" id="A4BV81"/>
<name>A4BV81_9GAMM</name>
<keyword evidence="1" id="KW-0812">Transmembrane</keyword>
<dbReference type="Pfam" id="PF07386">
    <property type="entry name" value="DUF1499"/>
    <property type="match status" value="1"/>
</dbReference>
<proteinExistence type="predicted"/>
<dbReference type="InterPro" id="IPR010865">
    <property type="entry name" value="DUF1499"/>
</dbReference>
<organism evidence="2 3">
    <name type="scientific">Nitrococcus mobilis Nb-231</name>
    <dbReference type="NCBI Taxonomy" id="314278"/>
    <lineage>
        <taxon>Bacteria</taxon>
        <taxon>Pseudomonadati</taxon>
        <taxon>Pseudomonadota</taxon>
        <taxon>Gammaproteobacteria</taxon>
        <taxon>Chromatiales</taxon>
        <taxon>Ectothiorhodospiraceae</taxon>
        <taxon>Nitrococcus</taxon>
    </lineage>
</organism>
<protein>
    <recommendedName>
        <fullName evidence="4">DUF1499 domain-containing protein</fullName>
    </recommendedName>
</protein>
<dbReference type="RefSeq" id="WP_005000782.1">
    <property type="nucleotide sequence ID" value="NZ_CH672427.1"/>
</dbReference>
<feature type="transmembrane region" description="Helical" evidence="1">
    <location>
        <begin position="86"/>
        <end position="111"/>
    </location>
</feature>
<keyword evidence="1" id="KW-1133">Transmembrane helix</keyword>
<evidence type="ECO:0000313" key="3">
    <source>
        <dbReference type="Proteomes" id="UP000003374"/>
    </source>
</evidence>
<feature type="transmembrane region" description="Helical" evidence="1">
    <location>
        <begin position="20"/>
        <end position="39"/>
    </location>
</feature>
<evidence type="ECO:0000313" key="2">
    <source>
        <dbReference type="EMBL" id="EAR20348.1"/>
    </source>
</evidence>
<reference evidence="2 3" key="1">
    <citation type="submission" date="2006-02" db="EMBL/GenBank/DDBJ databases">
        <authorList>
            <person name="Waterbury J."/>
            <person name="Ferriera S."/>
            <person name="Johnson J."/>
            <person name="Kravitz S."/>
            <person name="Halpern A."/>
            <person name="Remington K."/>
            <person name="Beeson K."/>
            <person name="Tran B."/>
            <person name="Rogers Y.-H."/>
            <person name="Friedman R."/>
            <person name="Venter J.C."/>
        </authorList>
    </citation>
    <scope>NUCLEOTIDE SEQUENCE [LARGE SCALE GENOMIC DNA]</scope>
    <source>
        <strain evidence="2 3">Nb-231</strain>
    </source>
</reference>
<dbReference type="Proteomes" id="UP000003374">
    <property type="component" value="Unassembled WGS sequence"/>
</dbReference>
<dbReference type="EMBL" id="AAOF01000024">
    <property type="protein sequence ID" value="EAR20348.1"/>
    <property type="molecule type" value="Genomic_DNA"/>
</dbReference>
<dbReference type="eggNOG" id="COG4446">
    <property type="taxonomic scope" value="Bacteria"/>
</dbReference>